<name>A0ABV1EQK5_9FIRM</name>
<evidence type="ECO:0000256" key="2">
    <source>
        <dbReference type="ARBA" id="ARBA00022737"/>
    </source>
</evidence>
<keyword evidence="6" id="KW-1185">Reference proteome</keyword>
<accession>A0ABV1EQK5</accession>
<dbReference type="Pfam" id="PF00395">
    <property type="entry name" value="SLH"/>
    <property type="match status" value="3"/>
</dbReference>
<feature type="signal peptide" evidence="3">
    <location>
        <begin position="1"/>
        <end position="33"/>
    </location>
</feature>
<dbReference type="PANTHER" id="PTHR43308">
    <property type="entry name" value="OUTER MEMBRANE PROTEIN ALPHA-RELATED"/>
    <property type="match status" value="1"/>
</dbReference>
<dbReference type="NCBIfam" id="TIGR02543">
    <property type="entry name" value="List_Bact_rpt"/>
    <property type="match status" value="1"/>
</dbReference>
<evidence type="ECO:0000256" key="3">
    <source>
        <dbReference type="SAM" id="SignalP"/>
    </source>
</evidence>
<keyword evidence="3" id="KW-0732">Signal</keyword>
<feature type="domain" description="SLH" evidence="4">
    <location>
        <begin position="35"/>
        <end position="99"/>
    </location>
</feature>
<dbReference type="RefSeq" id="WP_349140599.1">
    <property type="nucleotide sequence ID" value="NZ_JBBMFT010000006.1"/>
</dbReference>
<comment type="subcellular location">
    <subcellularLocation>
        <location evidence="1">Cell envelope</location>
    </subcellularLocation>
</comment>
<evidence type="ECO:0000313" key="5">
    <source>
        <dbReference type="EMBL" id="MEQ2456871.1"/>
    </source>
</evidence>
<dbReference type="Gene3D" id="2.60.40.4270">
    <property type="entry name" value="Listeria-Bacteroides repeat domain"/>
    <property type="match status" value="1"/>
</dbReference>
<organism evidence="5 6">
    <name type="scientific">Flavonifractor hominis</name>
    <dbReference type="NCBI Taxonomy" id="3133178"/>
    <lineage>
        <taxon>Bacteria</taxon>
        <taxon>Bacillati</taxon>
        <taxon>Bacillota</taxon>
        <taxon>Clostridia</taxon>
        <taxon>Eubacteriales</taxon>
        <taxon>Oscillospiraceae</taxon>
        <taxon>Flavonifractor</taxon>
    </lineage>
</organism>
<dbReference type="Gene3D" id="2.60.40.1080">
    <property type="match status" value="1"/>
</dbReference>
<dbReference type="InterPro" id="IPR051465">
    <property type="entry name" value="Cell_Envelope_Struct_Comp"/>
</dbReference>
<evidence type="ECO:0000256" key="1">
    <source>
        <dbReference type="ARBA" id="ARBA00004196"/>
    </source>
</evidence>
<feature type="domain" description="SLH" evidence="4">
    <location>
        <begin position="163"/>
        <end position="226"/>
    </location>
</feature>
<dbReference type="PROSITE" id="PS51272">
    <property type="entry name" value="SLH"/>
    <property type="match status" value="3"/>
</dbReference>
<evidence type="ECO:0000313" key="6">
    <source>
        <dbReference type="Proteomes" id="UP001440599"/>
    </source>
</evidence>
<evidence type="ECO:0000259" key="4">
    <source>
        <dbReference type="PROSITE" id="PS51272"/>
    </source>
</evidence>
<feature type="domain" description="SLH" evidence="4">
    <location>
        <begin position="101"/>
        <end position="160"/>
    </location>
</feature>
<dbReference type="Pfam" id="PF09479">
    <property type="entry name" value="Flg_new"/>
    <property type="match status" value="1"/>
</dbReference>
<sequence>MKMNRTKRSLSLLLAFTTLASAIPYLGTGYASAAEPAQFTDVPGTHWAYAYISDVASRGLFLGTGDGTTFSPESPMTRAMFVTVLSRLDGTSVDNSASTGFHDVPAGSWYTGAVDWAVDSGVTQGNGNDAFLPEQAITREQMAVMLTRYCAHAGLDLEQTQTPAAFTDASSISSWAAEAVTDCQQSGLMNGYTDGSFGPARQVQRAEVAAVISRLADIADGQSSGEVPAGSFRITFNSNGGSSVEGQVVQAGTRAQRPADPTRSGYRFSGWYSDKALTVKYDFSEPVNADLTLYAKWTQSSSGGDTEEPDTEMGTITLPVLEDLTLQAEGATHRVTLTAKTSNDSQATLSASSSISSVAQVSLEGSELLIVPGAPGMTTITVKAQAENCKDASTTFRVYVEEEGSEYPDNPNVDAVVDGDTVTVTGTLVELADSRASVICMEPGYTGGAAGWFDHLDQASYIGEFDVDADGRFTVSFPLERGAGEGVYTLLIGGGESIILDSFEK</sequence>
<gene>
    <name evidence="5" type="ORF">WMO45_10075</name>
</gene>
<dbReference type="InterPro" id="IPR042229">
    <property type="entry name" value="Listeria/Bacterioides_rpt_sf"/>
</dbReference>
<dbReference type="InterPro" id="IPR001119">
    <property type="entry name" value="SLH_dom"/>
</dbReference>
<comment type="caution">
    <text evidence="5">The sequence shown here is derived from an EMBL/GenBank/DDBJ whole genome shotgun (WGS) entry which is preliminary data.</text>
</comment>
<dbReference type="InterPro" id="IPR013378">
    <property type="entry name" value="InlB-like_B-rpt"/>
</dbReference>
<dbReference type="Proteomes" id="UP001440599">
    <property type="component" value="Unassembled WGS sequence"/>
</dbReference>
<proteinExistence type="predicted"/>
<feature type="chain" id="PRO_5046749717" evidence="3">
    <location>
        <begin position="34"/>
        <end position="505"/>
    </location>
</feature>
<dbReference type="EMBL" id="JBBMFT010000006">
    <property type="protein sequence ID" value="MEQ2456871.1"/>
    <property type="molecule type" value="Genomic_DNA"/>
</dbReference>
<protein>
    <submittedName>
        <fullName evidence="5">S-layer homology domain-containing protein</fullName>
    </submittedName>
</protein>
<dbReference type="PANTHER" id="PTHR43308:SF5">
    <property type="entry name" value="S-LAYER PROTEIN _ PEPTIDOGLYCAN ENDO-BETA-N-ACETYLGLUCOSAMINIDASE"/>
    <property type="match status" value="1"/>
</dbReference>
<keyword evidence="2" id="KW-0677">Repeat</keyword>
<reference evidence="5 6" key="1">
    <citation type="submission" date="2024-03" db="EMBL/GenBank/DDBJ databases">
        <title>Human intestinal bacterial collection.</title>
        <authorList>
            <person name="Pauvert C."/>
            <person name="Hitch T.C.A."/>
            <person name="Clavel T."/>
        </authorList>
    </citation>
    <scope>NUCLEOTIDE SEQUENCE [LARGE SCALE GENOMIC DNA]</scope>
    <source>
        <strain evidence="5 6">CLA-AP-H34</strain>
    </source>
</reference>